<dbReference type="InterPro" id="IPR041522">
    <property type="entry name" value="CdaR_GGDEF"/>
</dbReference>
<protein>
    <submittedName>
        <fullName evidence="4">Purine catabolism regulatory protein</fullName>
    </submittedName>
</protein>
<accession>A0A1F2PL91</accession>
<evidence type="ECO:0000313" key="5">
    <source>
        <dbReference type="Proteomes" id="UP000176244"/>
    </source>
</evidence>
<dbReference type="RefSeq" id="WP_084633443.1">
    <property type="nucleotide sequence ID" value="NZ_CP097897.1"/>
</dbReference>
<dbReference type="InterPro" id="IPR025736">
    <property type="entry name" value="PucR_C-HTH_dom"/>
</dbReference>
<evidence type="ECO:0000259" key="3">
    <source>
        <dbReference type="Pfam" id="PF17853"/>
    </source>
</evidence>
<dbReference type="AlphaFoldDB" id="A0A1F2PL91"/>
<evidence type="ECO:0000313" key="4">
    <source>
        <dbReference type="EMBL" id="OFV72173.1"/>
    </source>
</evidence>
<name>A0A1F2PL91_9FIRM</name>
<gene>
    <name evidence="4" type="primary">pucR_3</name>
    <name evidence="4" type="ORF">ACWI_04230</name>
</gene>
<dbReference type="Proteomes" id="UP000176244">
    <property type="component" value="Unassembled WGS sequence"/>
</dbReference>
<organism evidence="4 5">
    <name type="scientific">Acetobacterium wieringae</name>
    <dbReference type="NCBI Taxonomy" id="52694"/>
    <lineage>
        <taxon>Bacteria</taxon>
        <taxon>Bacillati</taxon>
        <taxon>Bacillota</taxon>
        <taxon>Clostridia</taxon>
        <taxon>Eubacteriales</taxon>
        <taxon>Eubacteriaceae</taxon>
        <taxon>Acetobacterium</taxon>
    </lineage>
</organism>
<sequence>MRVTMSMLYDGLKSCVLCRKGTAYNKNIYVDDVCFSKKSKIPTDISYVIVDWSDYNQDAYVHIPSEMLILATRKETDDSEVLPPCALIIYSAASLSQLFEICRDVMRRYFQWGDELLSLVMKNVDIHQLIECAHRILTNPMMILDNSMKVLGFTPDDSVDDEVWKLTVEKGYADLDSQASQVLKRALTLLDNRDAAYNHPMHGDSWASAKSVVLNGNRVAIISLIQKNHPISEGDFSCLCYFGDMLALYFKTHDSRSYLTDNRLELIITDILDERFKNDAELVARIRNVNWLPKKNFFILTIQSQHVFLNKTQLKKISDAILKLITSSCAVIYNDHIVILINHDQLSSLSAQESENLAHFLKKNQLCAGVSNGEEKISDLARLYRQALMAIDIGNYLGLDDQLFNFKEHRLSSMIYAFVKLGDIESYLNPCIKQLQAYDQKKGAALLPTLVAYLDNNCKQLKASQDLYIQRGTLIYRLKKIEELCKIDLTDQQVIFDLQLSFKLFQFILAF</sequence>
<dbReference type="Pfam" id="PF17853">
    <property type="entry name" value="GGDEF_2"/>
    <property type="match status" value="1"/>
</dbReference>
<dbReference type="PANTHER" id="PTHR33744">
    <property type="entry name" value="CARBOHYDRATE DIACID REGULATOR"/>
    <property type="match status" value="1"/>
</dbReference>
<dbReference type="OrthoDB" id="212459at2"/>
<reference evidence="4 5" key="1">
    <citation type="submission" date="2015-09" db="EMBL/GenBank/DDBJ databases">
        <title>Genome sequence of Acetobacterium wieringae DSM 1911.</title>
        <authorList>
            <person name="Poehlein A."/>
            <person name="Bengelsdorf F.R."/>
            <person name="Schiel-Bengelsdorf B."/>
            <person name="Duerre P."/>
            <person name="Daniel R."/>
        </authorList>
    </citation>
    <scope>NUCLEOTIDE SEQUENCE [LARGE SCALE GENOMIC DNA]</scope>
    <source>
        <strain evidence="4 5">DSM 1911</strain>
    </source>
</reference>
<feature type="domain" description="CdaR GGDEF-like" evidence="3">
    <location>
        <begin position="278"/>
        <end position="393"/>
    </location>
</feature>
<dbReference type="Gene3D" id="1.10.10.2840">
    <property type="entry name" value="PucR C-terminal helix-turn-helix domain"/>
    <property type="match status" value="1"/>
</dbReference>
<dbReference type="InterPro" id="IPR051448">
    <property type="entry name" value="CdaR-like_regulators"/>
</dbReference>
<comment type="caution">
    <text evidence="4">The sequence shown here is derived from an EMBL/GenBank/DDBJ whole genome shotgun (WGS) entry which is preliminary data.</text>
</comment>
<dbReference type="InterPro" id="IPR042070">
    <property type="entry name" value="PucR_C-HTH_sf"/>
</dbReference>
<proteinExistence type="inferred from homology"/>
<dbReference type="EMBL" id="LKEU01000012">
    <property type="protein sequence ID" value="OFV72173.1"/>
    <property type="molecule type" value="Genomic_DNA"/>
</dbReference>
<evidence type="ECO:0000256" key="1">
    <source>
        <dbReference type="ARBA" id="ARBA00006754"/>
    </source>
</evidence>
<dbReference type="Pfam" id="PF13556">
    <property type="entry name" value="HTH_30"/>
    <property type="match status" value="1"/>
</dbReference>
<dbReference type="PANTHER" id="PTHR33744:SF1">
    <property type="entry name" value="DNA-BINDING TRANSCRIPTIONAL ACTIVATOR ADER"/>
    <property type="match status" value="1"/>
</dbReference>
<evidence type="ECO:0000259" key="2">
    <source>
        <dbReference type="Pfam" id="PF13556"/>
    </source>
</evidence>
<feature type="domain" description="PucR C-terminal helix-turn-helix" evidence="2">
    <location>
        <begin position="446"/>
        <end position="503"/>
    </location>
</feature>
<comment type="similarity">
    <text evidence="1">Belongs to the CdaR family.</text>
</comment>